<dbReference type="Pfam" id="PF00005">
    <property type="entry name" value="ABC_tran"/>
    <property type="match status" value="1"/>
</dbReference>
<name>A0A1S1QAU6_9ACTN</name>
<accession>A0A1S1QAU6</accession>
<evidence type="ECO:0000313" key="5">
    <source>
        <dbReference type="EMBL" id="OHV31968.1"/>
    </source>
</evidence>
<evidence type="ECO:0000313" key="6">
    <source>
        <dbReference type="Proteomes" id="UP000179627"/>
    </source>
</evidence>
<sequence>MAESGRRTGRIDLVGVRRRFGDVTALDEVSLTINAGEYFCLHGPSGSGKTAVLRLLTGADQPSSGQVLVDGKDPSGSSTYRHTVSAIFGGYTLFPFLDVAANVAFGLRHAGARAARGRAETSIRVRSALAAVQMSEYARRRPPQLSGEQQQRVALARALVVRPRILVLDDPLRSVDGRLRSALREDLRTVQRQVGITVVHSTADRDEALALADRVAVLNDGRILQVGTAREILALKEPTAA</sequence>
<dbReference type="SMART" id="SM00382">
    <property type="entry name" value="AAA"/>
    <property type="match status" value="1"/>
</dbReference>
<evidence type="ECO:0000256" key="1">
    <source>
        <dbReference type="ARBA" id="ARBA00022448"/>
    </source>
</evidence>
<keyword evidence="6" id="KW-1185">Reference proteome</keyword>
<dbReference type="InterPro" id="IPR003593">
    <property type="entry name" value="AAA+_ATPase"/>
</dbReference>
<protein>
    <submittedName>
        <fullName evidence="5">ABC transporter</fullName>
    </submittedName>
</protein>
<reference evidence="6" key="1">
    <citation type="submission" date="2016-07" db="EMBL/GenBank/DDBJ databases">
        <title>Sequence Frankia sp. strain CcI1.17.</title>
        <authorList>
            <person name="Ghodhbane-Gtari F."/>
            <person name="Swanson E."/>
            <person name="Gueddou A."/>
            <person name="Morris K."/>
            <person name="Hezbri K."/>
            <person name="Ktari A."/>
            <person name="Nouioui I."/>
            <person name="Abebe-Akele F."/>
            <person name="Simpson S."/>
            <person name="Thomas K."/>
            <person name="Gtari M."/>
            <person name="Tisa L.S."/>
            <person name="Hurst S."/>
        </authorList>
    </citation>
    <scope>NUCLEOTIDE SEQUENCE [LARGE SCALE GENOMIC DNA]</scope>
    <source>
        <strain evidence="6">Cc1.17</strain>
    </source>
</reference>
<dbReference type="GO" id="GO:0005524">
    <property type="term" value="F:ATP binding"/>
    <property type="evidence" value="ECO:0007669"/>
    <property type="project" value="UniProtKB-KW"/>
</dbReference>
<dbReference type="EMBL" id="MBLM01000141">
    <property type="protein sequence ID" value="OHV31968.1"/>
    <property type="molecule type" value="Genomic_DNA"/>
</dbReference>
<dbReference type="PROSITE" id="PS50893">
    <property type="entry name" value="ABC_TRANSPORTER_2"/>
    <property type="match status" value="1"/>
</dbReference>
<dbReference type="InterPro" id="IPR027417">
    <property type="entry name" value="P-loop_NTPase"/>
</dbReference>
<dbReference type="PANTHER" id="PTHR42781:SF4">
    <property type="entry name" value="SPERMIDINE_PUTRESCINE IMPORT ATP-BINDING PROTEIN POTA"/>
    <property type="match status" value="1"/>
</dbReference>
<organism evidence="5 6">
    <name type="scientific">Parafrankia colletiae</name>
    <dbReference type="NCBI Taxonomy" id="573497"/>
    <lineage>
        <taxon>Bacteria</taxon>
        <taxon>Bacillati</taxon>
        <taxon>Actinomycetota</taxon>
        <taxon>Actinomycetes</taxon>
        <taxon>Frankiales</taxon>
        <taxon>Frankiaceae</taxon>
        <taxon>Parafrankia</taxon>
    </lineage>
</organism>
<dbReference type="Proteomes" id="UP000179627">
    <property type="component" value="Unassembled WGS sequence"/>
</dbReference>
<keyword evidence="2" id="KW-0547">Nucleotide-binding</keyword>
<dbReference type="GO" id="GO:0016887">
    <property type="term" value="F:ATP hydrolysis activity"/>
    <property type="evidence" value="ECO:0007669"/>
    <property type="project" value="InterPro"/>
</dbReference>
<proteinExistence type="predicted"/>
<evidence type="ECO:0000259" key="4">
    <source>
        <dbReference type="PROSITE" id="PS50893"/>
    </source>
</evidence>
<dbReference type="AlphaFoldDB" id="A0A1S1QAU6"/>
<dbReference type="OrthoDB" id="9802264at2"/>
<gene>
    <name evidence="5" type="ORF">CC117_05395</name>
</gene>
<evidence type="ECO:0000256" key="3">
    <source>
        <dbReference type="ARBA" id="ARBA00022840"/>
    </source>
</evidence>
<comment type="caution">
    <text evidence="5">The sequence shown here is derived from an EMBL/GenBank/DDBJ whole genome shotgun (WGS) entry which is preliminary data.</text>
</comment>
<keyword evidence="3" id="KW-0067">ATP-binding</keyword>
<evidence type="ECO:0000256" key="2">
    <source>
        <dbReference type="ARBA" id="ARBA00022741"/>
    </source>
</evidence>
<keyword evidence="1" id="KW-0813">Transport</keyword>
<dbReference type="InterPro" id="IPR003439">
    <property type="entry name" value="ABC_transporter-like_ATP-bd"/>
</dbReference>
<dbReference type="Gene3D" id="3.40.50.300">
    <property type="entry name" value="P-loop containing nucleotide triphosphate hydrolases"/>
    <property type="match status" value="1"/>
</dbReference>
<dbReference type="InterPro" id="IPR050093">
    <property type="entry name" value="ABC_SmlMolc_Importer"/>
</dbReference>
<feature type="domain" description="ABC transporter" evidence="4">
    <location>
        <begin position="11"/>
        <end position="241"/>
    </location>
</feature>
<dbReference type="SUPFAM" id="SSF52540">
    <property type="entry name" value="P-loop containing nucleoside triphosphate hydrolases"/>
    <property type="match status" value="1"/>
</dbReference>
<dbReference type="PANTHER" id="PTHR42781">
    <property type="entry name" value="SPERMIDINE/PUTRESCINE IMPORT ATP-BINDING PROTEIN POTA"/>
    <property type="match status" value="1"/>
</dbReference>